<reference evidence="15 16" key="1">
    <citation type="journal article" date="2023" name="IScience">
        <title>Expanded male sex-determining region conserved during the evolution of homothallism in the green alga Volvox.</title>
        <authorList>
            <person name="Yamamoto K."/>
            <person name="Matsuzaki R."/>
            <person name="Mahakham W."/>
            <person name="Heman W."/>
            <person name="Sekimoto H."/>
            <person name="Kawachi M."/>
            <person name="Minakuchi Y."/>
            <person name="Toyoda A."/>
            <person name="Nozaki H."/>
        </authorList>
    </citation>
    <scope>NUCLEOTIDE SEQUENCE [LARGE SCALE GENOMIC DNA]</scope>
    <source>
        <strain evidence="15 16">NIES-4468</strain>
    </source>
</reference>
<evidence type="ECO:0000256" key="7">
    <source>
        <dbReference type="ARBA" id="ARBA00023125"/>
    </source>
</evidence>
<evidence type="ECO:0000313" key="16">
    <source>
        <dbReference type="Proteomes" id="UP001165090"/>
    </source>
</evidence>
<dbReference type="PANTHER" id="PTHR13710">
    <property type="entry name" value="DNA HELICASE RECQ FAMILY MEMBER"/>
    <property type="match status" value="1"/>
</dbReference>
<feature type="region of interest" description="Disordered" evidence="12">
    <location>
        <begin position="860"/>
        <end position="888"/>
    </location>
</feature>
<dbReference type="PANTHER" id="PTHR13710:SF153">
    <property type="entry name" value="RECQ-LIKE DNA HELICASE BLM"/>
    <property type="match status" value="1"/>
</dbReference>
<organism evidence="15 16">
    <name type="scientific">Volvox africanus</name>
    <dbReference type="NCBI Taxonomy" id="51714"/>
    <lineage>
        <taxon>Eukaryota</taxon>
        <taxon>Viridiplantae</taxon>
        <taxon>Chlorophyta</taxon>
        <taxon>core chlorophytes</taxon>
        <taxon>Chlorophyceae</taxon>
        <taxon>CS clade</taxon>
        <taxon>Chlamydomonadales</taxon>
        <taxon>Volvocaceae</taxon>
        <taxon>Volvox</taxon>
    </lineage>
</organism>
<evidence type="ECO:0000313" key="15">
    <source>
        <dbReference type="EMBL" id="GLI60751.1"/>
    </source>
</evidence>
<dbReference type="Pfam" id="PF16124">
    <property type="entry name" value="RecQ_Zn_bind"/>
    <property type="match status" value="1"/>
</dbReference>
<keyword evidence="9 11" id="KW-0539">Nucleus</keyword>
<feature type="region of interest" description="Disordered" evidence="12">
    <location>
        <begin position="58"/>
        <end position="155"/>
    </location>
</feature>
<accession>A0ABQ5RT25</accession>
<feature type="compositionally biased region" description="Low complexity" evidence="12">
    <location>
        <begin position="860"/>
        <end position="870"/>
    </location>
</feature>
<feature type="domain" description="Helicase ATP-binding" evidence="13">
    <location>
        <begin position="220"/>
        <end position="398"/>
    </location>
</feature>
<evidence type="ECO:0000256" key="9">
    <source>
        <dbReference type="ARBA" id="ARBA00023242"/>
    </source>
</evidence>
<dbReference type="NCBIfam" id="TIGR00614">
    <property type="entry name" value="recQ_fam"/>
    <property type="match status" value="1"/>
</dbReference>
<feature type="domain" description="Helicase C-terminal" evidence="14">
    <location>
        <begin position="436"/>
        <end position="579"/>
    </location>
</feature>
<evidence type="ECO:0000256" key="8">
    <source>
        <dbReference type="ARBA" id="ARBA00023235"/>
    </source>
</evidence>
<comment type="catalytic activity">
    <reaction evidence="10 11">
        <text>Couples ATP hydrolysis with the unwinding of duplex DNA by translocating in the 3'-5' direction.</text>
        <dbReference type="EC" id="5.6.2.4"/>
    </reaction>
</comment>
<dbReference type="PROSITE" id="PS51192">
    <property type="entry name" value="HELICASE_ATP_BIND_1"/>
    <property type="match status" value="1"/>
</dbReference>
<keyword evidence="5 11" id="KW-0347">Helicase</keyword>
<evidence type="ECO:0000256" key="11">
    <source>
        <dbReference type="RuleBase" id="RU364117"/>
    </source>
</evidence>
<evidence type="ECO:0000256" key="10">
    <source>
        <dbReference type="ARBA" id="ARBA00034617"/>
    </source>
</evidence>
<keyword evidence="4 11" id="KW-0378">Hydrolase</keyword>
<dbReference type="CDD" id="cd18794">
    <property type="entry name" value="SF2_C_RecQ"/>
    <property type="match status" value="1"/>
</dbReference>
<comment type="caution">
    <text evidence="15">The sequence shown here is derived from an EMBL/GenBank/DDBJ whole genome shotgun (WGS) entry which is preliminary data.</text>
</comment>
<comment type="subcellular location">
    <subcellularLocation>
        <location evidence="1 11">Nucleus</location>
    </subcellularLocation>
</comment>
<dbReference type="SMART" id="SM00490">
    <property type="entry name" value="HELICc"/>
    <property type="match status" value="1"/>
</dbReference>
<evidence type="ECO:0000256" key="3">
    <source>
        <dbReference type="ARBA" id="ARBA00022741"/>
    </source>
</evidence>
<protein>
    <recommendedName>
        <fullName evidence="11">ATP-dependent DNA helicase</fullName>
        <ecNumber evidence="11">5.6.2.4</ecNumber>
    </recommendedName>
</protein>
<evidence type="ECO:0000256" key="5">
    <source>
        <dbReference type="ARBA" id="ARBA00022806"/>
    </source>
</evidence>
<keyword evidence="6 11" id="KW-0067">ATP-binding</keyword>
<dbReference type="Gene3D" id="3.40.50.300">
    <property type="entry name" value="P-loop containing nucleotide triphosphate hydrolases"/>
    <property type="match status" value="2"/>
</dbReference>
<dbReference type="Proteomes" id="UP001165090">
    <property type="component" value="Unassembled WGS sequence"/>
</dbReference>
<evidence type="ECO:0000256" key="12">
    <source>
        <dbReference type="SAM" id="MobiDB-lite"/>
    </source>
</evidence>
<comment type="similarity">
    <text evidence="2 11">Belongs to the helicase family. RecQ subfamily.</text>
</comment>
<evidence type="ECO:0000256" key="6">
    <source>
        <dbReference type="ARBA" id="ARBA00022840"/>
    </source>
</evidence>
<dbReference type="InterPro" id="IPR027417">
    <property type="entry name" value="P-loop_NTPase"/>
</dbReference>
<evidence type="ECO:0000256" key="1">
    <source>
        <dbReference type="ARBA" id="ARBA00004123"/>
    </source>
</evidence>
<dbReference type="Pfam" id="PF00270">
    <property type="entry name" value="DEAD"/>
    <property type="match status" value="1"/>
</dbReference>
<dbReference type="InterPro" id="IPR004589">
    <property type="entry name" value="DNA_helicase_ATP-dep_RecQ"/>
</dbReference>
<evidence type="ECO:0000256" key="4">
    <source>
        <dbReference type="ARBA" id="ARBA00022801"/>
    </source>
</evidence>
<comment type="catalytic activity">
    <reaction evidence="11">
        <text>ATP + H2O = ADP + phosphate + H(+)</text>
        <dbReference type="Rhea" id="RHEA:13065"/>
        <dbReference type="ChEBI" id="CHEBI:15377"/>
        <dbReference type="ChEBI" id="CHEBI:15378"/>
        <dbReference type="ChEBI" id="CHEBI:30616"/>
        <dbReference type="ChEBI" id="CHEBI:43474"/>
        <dbReference type="ChEBI" id="CHEBI:456216"/>
    </reaction>
</comment>
<dbReference type="PROSITE" id="PS51194">
    <property type="entry name" value="HELICASE_CTER"/>
    <property type="match status" value="1"/>
</dbReference>
<evidence type="ECO:0000256" key="2">
    <source>
        <dbReference type="ARBA" id="ARBA00005446"/>
    </source>
</evidence>
<dbReference type="CDD" id="cd17920">
    <property type="entry name" value="DEXHc_RecQ"/>
    <property type="match status" value="1"/>
</dbReference>
<proteinExistence type="inferred from homology"/>
<name>A0ABQ5RT25_9CHLO</name>
<dbReference type="EMBL" id="BSDZ01000008">
    <property type="protein sequence ID" value="GLI60751.1"/>
    <property type="molecule type" value="Genomic_DNA"/>
</dbReference>
<dbReference type="InterPro" id="IPR001650">
    <property type="entry name" value="Helicase_C-like"/>
</dbReference>
<keyword evidence="16" id="KW-1185">Reference proteome</keyword>
<feature type="region of interest" description="Disordered" evidence="12">
    <location>
        <begin position="787"/>
        <end position="808"/>
    </location>
</feature>
<evidence type="ECO:0000259" key="14">
    <source>
        <dbReference type="PROSITE" id="PS51194"/>
    </source>
</evidence>
<evidence type="ECO:0000259" key="13">
    <source>
        <dbReference type="PROSITE" id="PS51192"/>
    </source>
</evidence>
<dbReference type="SUPFAM" id="SSF52540">
    <property type="entry name" value="P-loop containing nucleoside triphosphate hydrolases"/>
    <property type="match status" value="1"/>
</dbReference>
<keyword evidence="3 11" id="KW-0547">Nucleotide-binding</keyword>
<dbReference type="InterPro" id="IPR014001">
    <property type="entry name" value="Helicase_ATP-bd"/>
</dbReference>
<dbReference type="Pfam" id="PF00271">
    <property type="entry name" value="Helicase_C"/>
    <property type="match status" value="1"/>
</dbReference>
<keyword evidence="8" id="KW-0413">Isomerase</keyword>
<sequence>MPLHPLIRRLEDLGYCSQTVQAAFRTLLNQLDCHAEDVGDSEENVNSLLDIILGVKQEDNEHSEDEDGAATCDVSGSSGEGEDSDGASSSHCDDDCDSDITGGGNYGEDPDWHAQAQDSTDDDLVMVPQTTVRRKTNSAKASQGPARRRSTDMGNHQQVGIAAFATANAGGNGGAPAWMAPPTAEEIESVQSGRVEALLEFANRRVFGNDGFRPNQLEVMKTSLSGRDVFVLMPTGGGKSLCYQLPAVVSPGITVVVCPLLSLLQDQVRALCSQSGGGVPATFLSSQQTQSEVISVLRELRKERPSCKLLYLTPEALVKGNRIKDLLDRLHQRGRLVRFVIDEAHCVSTWGHDFRPDYAQLGILKERYQRVPIMALTATATEEVKKDILRKLSIERTAAIFKTSFHRPNLDFIVYDKPTGNTADGKPADMEMLVAHITQKGVRTSGIVYCLSREDCEDVARYLNDSGIRAAHYHAGMTPKQRTQAQNKWREGEVAVVVATIAFGMGIDKANVRYVIHFSLSKSLEGYFQEAGRAGRDGLPSECVIYSAPKKDGNRLSFMIHQGGKGNRDAAMRHLQEMVEYCNARRRCRHQILLQYFSDKSLTSGCGNRCDNCNNRNNRGWSYIENGQELGPPRLPQWMSLLEDPEGGRVNGAKRGARTAAGGAGQKRLARAGAADINTGFQTAASLMQAGAGKRPAQGKSRAAGFQTAATLHNNATATANTASLGGVQGSGLHAARAQQRPTQPPGFVTVTGEGSYGNAHTTSDASAIMGKTSDSVRNPFVRLGVGSSSGNDQAAAITESSEAPGHRNNAATMAANAAIMRAAAAAGCVPGNPGVPRKPVISARAHAMQAASARLRRQQQAMAQQEAAAVKAGRPTAPASSFLIEDQ</sequence>
<keyword evidence="7" id="KW-0238">DNA-binding</keyword>
<gene>
    <name evidence="15" type="ORF">VaNZ11_002981</name>
</gene>
<dbReference type="SMART" id="SM00487">
    <property type="entry name" value="DEXDc"/>
    <property type="match status" value="1"/>
</dbReference>
<dbReference type="InterPro" id="IPR032284">
    <property type="entry name" value="RecQ_Zn-bd"/>
</dbReference>
<dbReference type="EC" id="5.6.2.4" evidence="11"/>
<dbReference type="InterPro" id="IPR011545">
    <property type="entry name" value="DEAD/DEAH_box_helicase_dom"/>
</dbReference>